<dbReference type="InterPro" id="IPR042070">
    <property type="entry name" value="PucR_C-HTH_sf"/>
</dbReference>
<dbReference type="Pfam" id="PF14361">
    <property type="entry name" value="RsbRD_N"/>
    <property type="match status" value="1"/>
</dbReference>
<dbReference type="InterPro" id="IPR025751">
    <property type="entry name" value="RsbRD_N_dom"/>
</dbReference>
<evidence type="ECO:0000313" key="5">
    <source>
        <dbReference type="EMBL" id="SEG91493.1"/>
    </source>
</evidence>
<comment type="similarity">
    <text evidence="1">Belongs to the CdaR family.</text>
</comment>
<dbReference type="GO" id="GO:0003677">
    <property type="term" value="F:DNA binding"/>
    <property type="evidence" value="ECO:0007669"/>
    <property type="project" value="UniProtKB-KW"/>
</dbReference>
<dbReference type="InterPro" id="IPR025736">
    <property type="entry name" value="PucR_C-HTH_dom"/>
</dbReference>
<gene>
    <name evidence="5" type="ORF">SAMN04489712_12935</name>
</gene>
<dbReference type="PANTHER" id="PTHR33744">
    <property type="entry name" value="CARBOHYDRATE DIACID REGULATOR"/>
    <property type="match status" value="1"/>
</dbReference>
<dbReference type="AlphaFoldDB" id="A0A1H6E2S1"/>
<proteinExistence type="inferred from homology"/>
<dbReference type="Pfam" id="PF13556">
    <property type="entry name" value="HTH_30"/>
    <property type="match status" value="1"/>
</dbReference>
<dbReference type="InterPro" id="IPR041522">
    <property type="entry name" value="CdaR_GGDEF"/>
</dbReference>
<evidence type="ECO:0000259" key="3">
    <source>
        <dbReference type="Pfam" id="PF14361"/>
    </source>
</evidence>
<reference evidence="6" key="1">
    <citation type="submission" date="2016-10" db="EMBL/GenBank/DDBJ databases">
        <authorList>
            <person name="Varghese N."/>
            <person name="Submissions S."/>
        </authorList>
    </citation>
    <scope>NUCLEOTIDE SEQUENCE [LARGE SCALE GENOMIC DNA]</scope>
    <source>
        <strain evidence="6">DSM 43163</strain>
    </source>
</reference>
<keyword evidence="5" id="KW-0238">DNA-binding</keyword>
<evidence type="ECO:0000313" key="6">
    <source>
        <dbReference type="Proteomes" id="UP000236723"/>
    </source>
</evidence>
<name>A0A1H6E2S1_9ACTN</name>
<accession>A0A1H6E2S1</accession>
<dbReference type="EMBL" id="FNVO01000029">
    <property type="protein sequence ID" value="SEG91493.1"/>
    <property type="molecule type" value="Genomic_DNA"/>
</dbReference>
<organism evidence="5 6">
    <name type="scientific">Thermomonospora echinospora</name>
    <dbReference type="NCBI Taxonomy" id="1992"/>
    <lineage>
        <taxon>Bacteria</taxon>
        <taxon>Bacillati</taxon>
        <taxon>Actinomycetota</taxon>
        <taxon>Actinomycetes</taxon>
        <taxon>Streptosporangiales</taxon>
        <taxon>Thermomonosporaceae</taxon>
        <taxon>Thermomonospora</taxon>
    </lineage>
</organism>
<dbReference type="PANTHER" id="PTHR33744:SF1">
    <property type="entry name" value="DNA-BINDING TRANSCRIPTIONAL ACTIVATOR ADER"/>
    <property type="match status" value="1"/>
</dbReference>
<evidence type="ECO:0000256" key="1">
    <source>
        <dbReference type="ARBA" id="ARBA00006754"/>
    </source>
</evidence>
<sequence>MMCKRTAIDNFLTERDSVVGRAVVPNSAMTRSEIRAVMRNVATRLLDQVPQLADRLLVELRGTESPYRRIPEAVHRRDLEGAFRAGLGAVIQQWSERRDLTHAVENATRRAEQGIPLDSLLRGYRLATQITWEAMVDVVTAEYPEAAAAVLRGAGGMWHAVDRQAVVAADAYRRREAELRSRSAERAQALLDALLEGRADTAVVRDAAMALEVPQFGRYLVIATRPEPSDRADVHRRPAEAAGLRLLWRVRPDFDLVVVSLADRDPDRAIATLRPLLLGRAGVSPPVDGLLELSEARRYAVVALRTCRTGETVRLDERLPAALAVSQPDLAERLVEVVLRPILDLDPPDRDILLTTLSCWLDCDGSVTRTAAALYCHRNTVFNRVRRIETLTGRSPDHPRDAMELTLALDAYHITSAP</sequence>
<evidence type="ECO:0000259" key="4">
    <source>
        <dbReference type="Pfam" id="PF17853"/>
    </source>
</evidence>
<dbReference type="InterPro" id="IPR051448">
    <property type="entry name" value="CdaR-like_regulators"/>
</dbReference>
<feature type="domain" description="CdaR GGDEF-like" evidence="4">
    <location>
        <begin position="197"/>
        <end position="305"/>
    </location>
</feature>
<protein>
    <submittedName>
        <fullName evidence="5">DNA-binding transcriptional regulator, PucR family</fullName>
    </submittedName>
</protein>
<dbReference type="Proteomes" id="UP000236723">
    <property type="component" value="Unassembled WGS sequence"/>
</dbReference>
<feature type="domain" description="RsbT co-antagonist protein RsbRD N-terminal" evidence="3">
    <location>
        <begin position="50"/>
        <end position="186"/>
    </location>
</feature>
<dbReference type="Gene3D" id="1.10.10.2840">
    <property type="entry name" value="PucR C-terminal helix-turn-helix domain"/>
    <property type="match status" value="1"/>
</dbReference>
<keyword evidence="6" id="KW-1185">Reference proteome</keyword>
<feature type="domain" description="PucR C-terminal helix-turn-helix" evidence="2">
    <location>
        <begin position="353"/>
        <end position="411"/>
    </location>
</feature>
<dbReference type="Pfam" id="PF17853">
    <property type="entry name" value="GGDEF_2"/>
    <property type="match status" value="1"/>
</dbReference>
<evidence type="ECO:0000259" key="2">
    <source>
        <dbReference type="Pfam" id="PF13556"/>
    </source>
</evidence>